<evidence type="ECO:0000256" key="2">
    <source>
        <dbReference type="ARBA" id="ARBA00022691"/>
    </source>
</evidence>
<dbReference type="SUPFAM" id="SSF75217">
    <property type="entry name" value="alpha/beta knot"/>
    <property type="match status" value="2"/>
</dbReference>
<dbReference type="Proteomes" id="UP000673552">
    <property type="component" value="Unassembled WGS sequence"/>
</dbReference>
<dbReference type="GO" id="GO:0008173">
    <property type="term" value="F:RNA methyltransferase activity"/>
    <property type="evidence" value="ECO:0007669"/>
    <property type="project" value="InterPro"/>
</dbReference>
<gene>
    <name evidence="3" type="ORF">LSCM1_05193</name>
</gene>
<evidence type="ECO:0000313" key="3">
    <source>
        <dbReference type="EMBL" id="KAG5477891.1"/>
    </source>
</evidence>
<dbReference type="GeneID" id="92515178"/>
<sequence>MLLCNLKRLVHKDFDAWGYHIQWPQNQVLSPLTGKLSFAVEDIKFAYNAWSLLRLAMFFGVHHPKILSNMTKTTPSMDIMLSGNRLFFMHSRVNANLSRSKFRVALTPNHPHALPVQHLVQLAHCRLSKPQPAGIELVLGMENGLSQKVVDACDVCTFIPQYGSIGSLSMLSALAIAAHAVLRGAVKTGSNTSHLSNSVVCTSQGHMPQSNSSAQEKNALPHKKDLLDCSNIAIKALLKDRRRGYSLQLSLLIYNELGDRNIGAVIRNANAFNCEYVAIVNRRRFNRRGTLGTEKVQDIYFFKTLQEQQARRLLEGYEIWLLYPYYPNLLVHTNGPEGGDPDRSSTFLRHEDPILQAWGASQHHLTSEHPLTLRFPHLSKHAVFLDDDSSLTCCIQDVKRKNLRGILLAVPEEGSSPHPSLCELSRRVVYVTSPSFLPQQTQRGLNPALSTAVALERLRSAADGLSSMYETPTRLSG</sequence>
<dbReference type="InterPro" id="IPR029026">
    <property type="entry name" value="tRNA_m1G_MTases_N"/>
</dbReference>
<dbReference type="RefSeq" id="XP_067178529.1">
    <property type="nucleotide sequence ID" value="XM_067322666.1"/>
</dbReference>
<keyword evidence="2" id="KW-0949">S-adenosyl-L-methionine</keyword>
<dbReference type="InterPro" id="IPR004384">
    <property type="entry name" value="RNA_MeTrfase_TrmJ/LasT"/>
</dbReference>
<evidence type="ECO:0008006" key="5">
    <source>
        <dbReference type="Google" id="ProtNLM"/>
    </source>
</evidence>
<evidence type="ECO:0000256" key="1">
    <source>
        <dbReference type="ARBA" id="ARBA00007228"/>
    </source>
</evidence>
<dbReference type="InterPro" id="IPR029028">
    <property type="entry name" value="Alpha/beta_knot_MTases"/>
</dbReference>
<comment type="caution">
    <text evidence="3">The sequence shown here is derived from an EMBL/GenBank/DDBJ whole genome shotgun (WGS) entry which is preliminary data.</text>
</comment>
<dbReference type="PANTHER" id="PTHR42786:SF2">
    <property type="entry name" value="TRNA (CYTIDINE_URIDINE-2'-O-)-METHYLTRANSFERASE TRMJ"/>
    <property type="match status" value="1"/>
</dbReference>
<comment type="similarity">
    <text evidence="1">Belongs to the class IV-like SAM-binding methyltransferase superfamily. RNA methyltransferase TrmH family.</text>
</comment>
<dbReference type="KEGG" id="lmat:92515178"/>
<protein>
    <recommendedName>
        <fullName evidence="5">tRNA/rRNA methyltransferase SpoU type domain-containing protein</fullName>
    </recommendedName>
</protein>
<dbReference type="AlphaFoldDB" id="A0A836KKQ2"/>
<name>A0A836KKQ2_9TRYP</name>
<dbReference type="OrthoDB" id="278013at2759"/>
<dbReference type="EMBL" id="JAFEUZ010000024">
    <property type="protein sequence ID" value="KAG5477891.1"/>
    <property type="molecule type" value="Genomic_DNA"/>
</dbReference>
<dbReference type="GO" id="GO:0005829">
    <property type="term" value="C:cytosol"/>
    <property type="evidence" value="ECO:0007669"/>
    <property type="project" value="TreeGrafter"/>
</dbReference>
<proteinExistence type="inferred from homology"/>
<accession>A0A836KKQ2</accession>
<keyword evidence="4" id="KW-1185">Reference proteome</keyword>
<evidence type="ECO:0000313" key="4">
    <source>
        <dbReference type="Proteomes" id="UP000673552"/>
    </source>
</evidence>
<dbReference type="GO" id="GO:0002128">
    <property type="term" value="P:tRNA nucleoside ribose methylation"/>
    <property type="evidence" value="ECO:0007669"/>
    <property type="project" value="TreeGrafter"/>
</dbReference>
<dbReference type="PANTHER" id="PTHR42786">
    <property type="entry name" value="TRNA/RRNA METHYLTRANSFERASE"/>
    <property type="match status" value="1"/>
</dbReference>
<dbReference type="Gene3D" id="3.40.1280.10">
    <property type="match status" value="2"/>
</dbReference>
<reference evidence="4" key="1">
    <citation type="journal article" date="2021" name="Microbiol. Resour. Announc.">
        <title>LGAAP: Leishmaniinae Genome Assembly and Annotation Pipeline.</title>
        <authorList>
            <person name="Almutairi H."/>
            <person name="Urbaniak M.D."/>
            <person name="Bates M.D."/>
            <person name="Jariyapan N."/>
            <person name="Kwakye-Nuako G."/>
            <person name="Thomaz-Soccol V."/>
            <person name="Al-Salem W.S."/>
            <person name="Dillon R.J."/>
            <person name="Bates P.A."/>
            <person name="Gatherer D."/>
        </authorList>
    </citation>
    <scope>NUCLEOTIDE SEQUENCE [LARGE SCALE GENOMIC DNA]</scope>
</reference>
<reference evidence="4" key="2">
    <citation type="journal article" date="2021" name="Sci. Data">
        <title>Chromosome-scale genome sequencing, assembly and annotation of six genomes from subfamily Leishmaniinae.</title>
        <authorList>
            <person name="Almutairi H."/>
            <person name="Urbaniak M.D."/>
            <person name="Bates M.D."/>
            <person name="Jariyapan N."/>
            <person name="Kwakye-Nuako G."/>
            <person name="Thomaz Soccol V."/>
            <person name="Al-Salem W.S."/>
            <person name="Dillon R.J."/>
            <person name="Bates P.A."/>
            <person name="Gatherer D."/>
        </authorList>
    </citation>
    <scope>NUCLEOTIDE SEQUENCE [LARGE SCALE GENOMIC DNA]</scope>
</reference>
<organism evidence="3 4">
    <name type="scientific">Leishmania martiniquensis</name>
    <dbReference type="NCBI Taxonomy" id="1580590"/>
    <lineage>
        <taxon>Eukaryota</taxon>
        <taxon>Discoba</taxon>
        <taxon>Euglenozoa</taxon>
        <taxon>Kinetoplastea</taxon>
        <taxon>Metakinetoplastina</taxon>
        <taxon>Trypanosomatida</taxon>
        <taxon>Trypanosomatidae</taxon>
        <taxon>Leishmaniinae</taxon>
        <taxon>Leishmania</taxon>
    </lineage>
</organism>